<evidence type="ECO:0000313" key="6">
    <source>
        <dbReference type="EMBL" id="MDQ2088862.1"/>
    </source>
</evidence>
<dbReference type="SUPFAM" id="SSF46785">
    <property type="entry name" value="Winged helix' DNA-binding domain"/>
    <property type="match status" value="2"/>
</dbReference>
<dbReference type="InterPro" id="IPR036388">
    <property type="entry name" value="WH-like_DNA-bd_sf"/>
</dbReference>
<comment type="caution">
    <text evidence="6">The sequence shown here is derived from an EMBL/GenBank/DDBJ whole genome shotgun (WGS) entry which is preliminary data.</text>
</comment>
<name>A0AAE3WBQ6_9RHOB</name>
<dbReference type="PRINTS" id="PR00039">
    <property type="entry name" value="HTHLYSR"/>
</dbReference>
<dbReference type="InterPro" id="IPR005119">
    <property type="entry name" value="LysR_subst-bd"/>
</dbReference>
<keyword evidence="2" id="KW-0805">Transcription regulation</keyword>
<evidence type="ECO:0000256" key="2">
    <source>
        <dbReference type="ARBA" id="ARBA00023015"/>
    </source>
</evidence>
<dbReference type="EMBL" id="JANHAX010000001">
    <property type="protein sequence ID" value="MDQ2088862.1"/>
    <property type="molecule type" value="Genomic_DNA"/>
</dbReference>
<dbReference type="Pfam" id="PF03466">
    <property type="entry name" value="LysR_substrate"/>
    <property type="match status" value="1"/>
</dbReference>
<keyword evidence="3" id="KW-0238">DNA-binding</keyword>
<sequence length="404" mass="43487">MSAMLDFPNIRHMRVFLETARTGSVSMAADRCALSQPAATQAIKRLEHGLGAELLVRRTRSFALTRCGGLFAARVEAALTHLHNGAKAAMRGADRARAPFDRMVTAAQLRTLIAVAGSGSFTVAALKLGLSQPTVHRAARGLEEAAGVPFFRATASGVELTQAAQAFVLGAKLALAEIRQGVEEITREMGEERSQFVLGSLPLARTAIVPKATHAMIAGSPGVQVRVVDGRYDDLLRSLREGDIDCMIGALRDPPPADDIVQERLFDDALAIVAHPSHPLAGLTGLTLEDTLAYPWIAPPKSAPAGQYLFETLRIQDRPETPVRVVSSSLVLLRGLLAEGPYVSIISRHQIAVEERAGLITPLDIALTGDRRPIGLTTRAGWRPTETQDRFLDHLRAFARSETA</sequence>
<dbReference type="InterPro" id="IPR000847">
    <property type="entry name" value="LysR_HTH_N"/>
</dbReference>
<reference evidence="6" key="2">
    <citation type="submission" date="2023-02" db="EMBL/GenBank/DDBJ databases">
        <title>'Rhodoalgimonas zhirmunskyi' gen. nov., isolated from a red alga.</title>
        <authorList>
            <person name="Nedashkovskaya O.I."/>
            <person name="Otstavnykh N.Y."/>
            <person name="Bystritskaya E.P."/>
            <person name="Balabanova L.A."/>
            <person name="Isaeva M.P."/>
        </authorList>
    </citation>
    <scope>NUCLEOTIDE SEQUENCE</scope>
    <source>
        <strain evidence="6">KCTC 52189</strain>
    </source>
</reference>
<dbReference type="SUPFAM" id="SSF53850">
    <property type="entry name" value="Periplasmic binding protein-like II"/>
    <property type="match status" value="1"/>
</dbReference>
<dbReference type="GO" id="GO:0003700">
    <property type="term" value="F:DNA-binding transcription factor activity"/>
    <property type="evidence" value="ECO:0007669"/>
    <property type="project" value="InterPro"/>
</dbReference>
<dbReference type="FunFam" id="1.10.10.10:FF:000001">
    <property type="entry name" value="LysR family transcriptional regulator"/>
    <property type="match status" value="1"/>
</dbReference>
<dbReference type="Gene3D" id="3.40.190.10">
    <property type="entry name" value="Periplasmic binding protein-like II"/>
    <property type="match status" value="2"/>
</dbReference>
<evidence type="ECO:0000256" key="3">
    <source>
        <dbReference type="ARBA" id="ARBA00023125"/>
    </source>
</evidence>
<organism evidence="6 7">
    <name type="scientific">Marimonas arenosa</name>
    <dbReference type="NCBI Taxonomy" id="1795305"/>
    <lineage>
        <taxon>Bacteria</taxon>
        <taxon>Pseudomonadati</taxon>
        <taxon>Pseudomonadota</taxon>
        <taxon>Alphaproteobacteria</taxon>
        <taxon>Rhodobacterales</taxon>
        <taxon>Paracoccaceae</taxon>
        <taxon>Marimonas</taxon>
    </lineage>
</organism>
<gene>
    <name evidence="6" type="ORF">NO357_02970</name>
</gene>
<dbReference type="Pfam" id="PF00126">
    <property type="entry name" value="HTH_1"/>
    <property type="match status" value="2"/>
</dbReference>
<comment type="similarity">
    <text evidence="1">Belongs to the LysR transcriptional regulatory family.</text>
</comment>
<dbReference type="Gene3D" id="1.10.10.10">
    <property type="entry name" value="Winged helix-like DNA-binding domain superfamily/Winged helix DNA-binding domain"/>
    <property type="match status" value="2"/>
</dbReference>
<dbReference type="GO" id="GO:0000976">
    <property type="term" value="F:transcription cis-regulatory region binding"/>
    <property type="evidence" value="ECO:0007669"/>
    <property type="project" value="TreeGrafter"/>
</dbReference>
<evidence type="ECO:0000256" key="4">
    <source>
        <dbReference type="ARBA" id="ARBA00023163"/>
    </source>
</evidence>
<dbReference type="Proteomes" id="UP001226762">
    <property type="component" value="Unassembled WGS sequence"/>
</dbReference>
<dbReference type="AlphaFoldDB" id="A0AAE3WBQ6"/>
<keyword evidence="7" id="KW-1185">Reference proteome</keyword>
<keyword evidence="4" id="KW-0804">Transcription</keyword>
<accession>A0AAE3WBQ6</accession>
<protein>
    <submittedName>
        <fullName evidence="6">LysR family transcriptional regulator</fullName>
    </submittedName>
</protein>
<proteinExistence type="inferred from homology"/>
<reference evidence="6" key="1">
    <citation type="submission" date="2022-07" db="EMBL/GenBank/DDBJ databases">
        <authorList>
            <person name="Otstavnykh N."/>
            <person name="Isaeva M."/>
            <person name="Bystritskaya E."/>
        </authorList>
    </citation>
    <scope>NUCLEOTIDE SEQUENCE</scope>
    <source>
        <strain evidence="6">KCTC 52189</strain>
    </source>
</reference>
<feature type="domain" description="HTH lysR-type" evidence="5">
    <location>
        <begin position="8"/>
        <end position="65"/>
    </location>
</feature>
<dbReference type="PANTHER" id="PTHR30126:SF98">
    <property type="entry name" value="HTH-TYPE TRANSCRIPTIONAL ACTIVATOR BAUR"/>
    <property type="match status" value="1"/>
</dbReference>
<evidence type="ECO:0000256" key="1">
    <source>
        <dbReference type="ARBA" id="ARBA00009437"/>
    </source>
</evidence>
<dbReference type="InterPro" id="IPR036390">
    <property type="entry name" value="WH_DNA-bd_sf"/>
</dbReference>
<evidence type="ECO:0000313" key="7">
    <source>
        <dbReference type="Proteomes" id="UP001226762"/>
    </source>
</evidence>
<dbReference type="PROSITE" id="PS50931">
    <property type="entry name" value="HTH_LYSR"/>
    <property type="match status" value="2"/>
</dbReference>
<feature type="domain" description="HTH lysR-type" evidence="5">
    <location>
        <begin position="104"/>
        <end position="161"/>
    </location>
</feature>
<evidence type="ECO:0000259" key="5">
    <source>
        <dbReference type="PROSITE" id="PS50931"/>
    </source>
</evidence>
<dbReference type="PANTHER" id="PTHR30126">
    <property type="entry name" value="HTH-TYPE TRANSCRIPTIONAL REGULATOR"/>
    <property type="match status" value="1"/>
</dbReference>